<name>A0A5J6SNP4_9BACI</name>
<accession>A0A5J6SNP4</accession>
<sequence length="73" mass="8583">MRGKLLKTMRYGQLIDIIYLSKSGEVTKRRIKVLKLQGESFQAYCLTRHAKRTFRIENILGCIPVMNRKKDII</sequence>
<dbReference type="Proteomes" id="UP000325517">
    <property type="component" value="Chromosome"/>
</dbReference>
<reference evidence="1 2" key="1">
    <citation type="submission" date="2018-07" db="EMBL/GenBank/DDBJ databases">
        <title>Complete genome sequence of Psychrobacillus sp. PB01, isolated from iceberg, and comparative genome analysis of Psychrobacillus strains.</title>
        <authorList>
            <person name="Lee P.C."/>
        </authorList>
    </citation>
    <scope>NUCLEOTIDE SEQUENCE [LARGE SCALE GENOMIC DNA]</scope>
    <source>
        <strain evidence="1 2">PB01</strain>
    </source>
</reference>
<organism evidence="1 2">
    <name type="scientific">Psychrobacillus glaciei</name>
    <dbReference type="NCBI Taxonomy" id="2283160"/>
    <lineage>
        <taxon>Bacteria</taxon>
        <taxon>Bacillati</taxon>
        <taxon>Bacillota</taxon>
        <taxon>Bacilli</taxon>
        <taxon>Bacillales</taxon>
        <taxon>Bacillaceae</taxon>
        <taxon>Psychrobacillus</taxon>
    </lineage>
</organism>
<dbReference type="OrthoDB" id="2112405at2"/>
<keyword evidence="2" id="KW-1185">Reference proteome</keyword>
<evidence type="ECO:0000313" key="1">
    <source>
        <dbReference type="EMBL" id="QFF99596.1"/>
    </source>
</evidence>
<dbReference type="KEGG" id="psyo:PB01_12555"/>
<dbReference type="AlphaFoldDB" id="A0A5J6SNP4"/>
<dbReference type="EMBL" id="CP031223">
    <property type="protein sequence ID" value="QFF99596.1"/>
    <property type="molecule type" value="Genomic_DNA"/>
</dbReference>
<dbReference type="RefSeq" id="WP_151700503.1">
    <property type="nucleotide sequence ID" value="NZ_CP031223.1"/>
</dbReference>
<gene>
    <name evidence="1" type="ORF">PB01_12555</name>
</gene>
<evidence type="ECO:0000313" key="2">
    <source>
        <dbReference type="Proteomes" id="UP000325517"/>
    </source>
</evidence>
<protein>
    <submittedName>
        <fullName evidence="1">Transcriptional regulator</fullName>
    </submittedName>
</protein>
<proteinExistence type="predicted"/>